<gene>
    <name evidence="6" type="ORF">BZG36_04850</name>
</gene>
<keyword evidence="7" id="KW-1185">Reference proteome</keyword>
<dbReference type="GO" id="GO:0043657">
    <property type="term" value="C:host cell"/>
    <property type="evidence" value="ECO:0007669"/>
    <property type="project" value="UniProtKB-SubCell"/>
</dbReference>
<reference evidence="6 7" key="1">
    <citation type="journal article" date="2017" name="Mycologia">
        <title>Bifiguratus adelaidae, gen. et sp. nov., a new member of Mucoromycotina in endophytic and soil-dwelling habitats.</title>
        <authorList>
            <person name="Torres-Cruz T.J."/>
            <person name="Billingsley Tobias T.L."/>
            <person name="Almatruk M."/>
            <person name="Hesse C."/>
            <person name="Kuske C.R."/>
            <person name="Desiro A."/>
            <person name="Benucci G.M."/>
            <person name="Bonito G."/>
            <person name="Stajich J.E."/>
            <person name="Dunlap C."/>
            <person name="Arnold A.E."/>
            <person name="Porras-Alfaro A."/>
        </authorList>
    </citation>
    <scope>NUCLEOTIDE SEQUENCE [LARGE SCALE GENOMIC DNA]</scope>
    <source>
        <strain evidence="6 7">AZ0501</strain>
    </source>
</reference>
<feature type="domain" description="Crinkler effector protein N-terminal" evidence="5">
    <location>
        <begin position="879"/>
        <end position="967"/>
    </location>
</feature>
<organism evidence="6 7">
    <name type="scientific">Bifiguratus adelaidae</name>
    <dbReference type="NCBI Taxonomy" id="1938954"/>
    <lineage>
        <taxon>Eukaryota</taxon>
        <taxon>Fungi</taxon>
        <taxon>Fungi incertae sedis</taxon>
        <taxon>Mucoromycota</taxon>
        <taxon>Mucoromycotina</taxon>
        <taxon>Endogonomycetes</taxon>
        <taxon>Endogonales</taxon>
        <taxon>Endogonales incertae sedis</taxon>
        <taxon>Bifiguratus</taxon>
    </lineage>
</organism>
<dbReference type="Pfam" id="PF12770">
    <property type="entry name" value="CHAT"/>
    <property type="match status" value="1"/>
</dbReference>
<sequence length="1480" mass="167799">MESAVMSRLAGASTRLKAATSVSQMLITCGDWERAENILRTAVELLPTTTPRTLSQADRQYNISQFAGMTSRAVSVSLQCGKTPYEALQLSELGNGVLATVQLEVRSDISDLQKAFPVLAKQFCDIRDQLDLQTTDYIQANELAPVGRAANRRHLSDEMDRLLETIRSMKGFEQFLRAPTESKLKELADFGPIVVFNISEIRCDAFIVTVDDIQVVPLEKLTKADLERYTGRFFAAVNTVRPEYYADAKREAHEVLKWLWDVAVGPVFDRFDFIPPVSNDASFPRVWWIGSYLLNILPIHAAGYHELRSTKTVIDRVISSYTPTIKTLGYARERKVQGENVDSQKVMLVGMSETPNEASLPFVDKEITELEQLLSSHMQTTVFSDRLKCETAGQSRDNMEKAATKANVLSALGSHQIVHFSCHGESEVDPSKSRLLLKDGENSPSSLTVAELTELNMQLPQFAYLSACHSASLKDYRLLSESIHLSSAFQLAGFPSVVGTLWQVVDEHSAEMAVDVYGRILQSQYRAHHTPCCQPCFITFDISLNLRFYMAHSALTVIHSAFLELRAVTLGRFVLDALNPAQDFWPEEVQPLPKEQVVESSFENLHHILAQDKHAAMQTKLSRFLTGGVASEAEFNGEIVAKKSIMYFLKQPKAHFDQMFADKSTRDWLQQVQKHGPVFFVVGLITVSKAEVQYGQHKANKADFKGEVPTTAILTSGASTVVPSGATDVLDVSIGVSMYGQRSAETSFVAPGERVIGVQYRKVVFRTFWKHKDDPTLKANQWILFADQKSRHIKQGAVDDEMLMEASLENLTEVEDLEVEADDYDLTLEDGEYVFLDEKEAGRHMSTSMDVDSEYSLVLRFALLNDGLPYKGFDTDKLTISSSNDLQDLRNAIKAKCAGTLEGIDAGTLKIYATACTIEEATRHLNTMERGERVPLSDWKMTPLPKLALLSETFKEQPKTNSIHLIVDCTAAQFLRKKDLEGIDLRNESRFIDRHEKVDRLYQKLQEEIVVLIRSPPMSGKTSLAQLLERKAFKEQFEVYHGKLRVIRISLIWTRTSNMDWVFTEEFQWLMGGLSWEEFIEECNYIKTLLIIDEAQASLTYLYSPDGTPDNSYHGGEALWAKIKFAQQLGRPMIALFSTYGYRAAYRNNRQSVISPIRIQGSWSLEELRYTREEYDEVVQVLYQGTLAWWHLHSEISITISANFNEETSLVRNPFTFIEIFDYTKSNLFYLAIEADARAIQSLDKLTPDEQDFCDRVFRNPGQPPSDSHSEVAKQLSQIFILSENQTRGLDFSAPLLRYVYLRLRFGDIVRAKYSPDDFETFLRNVFHAMSPVVLQRTLGRGKNFDVLEITWQMKFYRAAMRILCKDDPISPNVGPIFGAKGYLDFWVGGTKKWCIEILRDGDRVKEHKARFKLRYKKIIEYSNEWAIIDIRRYGLPIPDGLPSEKIVFVECEEDFSAVKLTLPGSLYPETIPLSGEECN</sequence>
<proteinExistence type="predicted"/>
<dbReference type="SUPFAM" id="SSF52540">
    <property type="entry name" value="P-loop containing nucleoside triphosphate hydrolases"/>
    <property type="match status" value="1"/>
</dbReference>
<protein>
    <submittedName>
        <fullName evidence="6">Uncharacterized protein</fullName>
    </submittedName>
</protein>
<evidence type="ECO:0000313" key="7">
    <source>
        <dbReference type="Proteomes" id="UP000242875"/>
    </source>
</evidence>
<dbReference type="EMBL" id="MVBO01000147">
    <property type="protein sequence ID" value="OZJ02506.1"/>
    <property type="molecule type" value="Genomic_DNA"/>
</dbReference>
<dbReference type="GO" id="GO:0005576">
    <property type="term" value="C:extracellular region"/>
    <property type="evidence" value="ECO:0007669"/>
    <property type="project" value="UniProtKB-SubCell"/>
</dbReference>
<keyword evidence="3" id="KW-0964">Secreted</keyword>
<dbReference type="OrthoDB" id="9991317at2759"/>
<evidence type="ECO:0000313" key="6">
    <source>
        <dbReference type="EMBL" id="OZJ02506.1"/>
    </source>
</evidence>
<dbReference type="Proteomes" id="UP000242875">
    <property type="component" value="Unassembled WGS sequence"/>
</dbReference>
<comment type="subcellular location">
    <subcellularLocation>
        <location evidence="1">Host cell</location>
    </subcellularLocation>
    <subcellularLocation>
        <location evidence="2">Secreted</location>
    </subcellularLocation>
</comment>
<evidence type="ECO:0000256" key="3">
    <source>
        <dbReference type="ARBA" id="ARBA00022525"/>
    </source>
</evidence>
<evidence type="ECO:0000259" key="4">
    <source>
        <dbReference type="Pfam" id="PF12770"/>
    </source>
</evidence>
<feature type="domain" description="CHAT" evidence="4">
    <location>
        <begin position="254"/>
        <end position="526"/>
    </location>
</feature>
<evidence type="ECO:0000256" key="1">
    <source>
        <dbReference type="ARBA" id="ARBA00004340"/>
    </source>
</evidence>
<accession>A0A261XVW0</accession>
<dbReference type="InterPro" id="IPR027417">
    <property type="entry name" value="P-loop_NTPase"/>
</dbReference>
<dbReference type="InterPro" id="IPR024983">
    <property type="entry name" value="CHAT_dom"/>
</dbReference>
<dbReference type="InterPro" id="IPR045379">
    <property type="entry name" value="Crinkler_N"/>
</dbReference>
<evidence type="ECO:0000256" key="2">
    <source>
        <dbReference type="ARBA" id="ARBA00004613"/>
    </source>
</evidence>
<comment type="caution">
    <text evidence="6">The sequence shown here is derived from an EMBL/GenBank/DDBJ whole genome shotgun (WGS) entry which is preliminary data.</text>
</comment>
<dbReference type="Pfam" id="PF20147">
    <property type="entry name" value="Crinkler"/>
    <property type="match status" value="1"/>
</dbReference>
<evidence type="ECO:0000259" key="5">
    <source>
        <dbReference type="Pfam" id="PF20147"/>
    </source>
</evidence>
<name>A0A261XVW0_9FUNG</name>